<dbReference type="EMBL" id="CP087977">
    <property type="protein sequence ID" value="UUZ44184.1"/>
    <property type="molecule type" value="Genomic_DNA"/>
</dbReference>
<organism evidence="1 2">
    <name type="scientific">Janibacter limosus</name>
    <dbReference type="NCBI Taxonomy" id="53458"/>
    <lineage>
        <taxon>Bacteria</taxon>
        <taxon>Bacillati</taxon>
        <taxon>Actinomycetota</taxon>
        <taxon>Actinomycetes</taxon>
        <taxon>Micrococcales</taxon>
        <taxon>Intrasporangiaceae</taxon>
        <taxon>Janibacter</taxon>
    </lineage>
</organism>
<sequence length="135" mass="14270">MSLPRRAHPRTGGRHPGGTLRRPTTAVAAIAALAFSGVGVGSAVATGPGDRIGVSGTDLQTDEIGRSANVKHLANIAPSGALAEGLGTDMAFPGRQGLRRQLRRVLDHRRQQPREAEDRRPGQLPREPERHLGLG</sequence>
<dbReference type="Proteomes" id="UP001059663">
    <property type="component" value="Chromosome"/>
</dbReference>
<evidence type="ECO:0000313" key="2">
    <source>
        <dbReference type="Proteomes" id="UP001059663"/>
    </source>
</evidence>
<evidence type="ECO:0000313" key="1">
    <source>
        <dbReference type="EMBL" id="UUZ44184.1"/>
    </source>
</evidence>
<protein>
    <submittedName>
        <fullName evidence="1">Uncharacterized protein</fullName>
    </submittedName>
</protein>
<proteinExistence type="predicted"/>
<gene>
    <name evidence="1" type="ORF">LP422_16790</name>
</gene>
<reference evidence="1" key="1">
    <citation type="submission" date="2021-11" db="EMBL/GenBank/DDBJ databases">
        <title>Study of the species diversity of bacterial strains isolated from a unique natural object - Shulgan-Tash cave (Bashkiria).</title>
        <authorList>
            <person name="Sazanova A.L."/>
            <person name="Chirak E.R."/>
            <person name="Safronova V.I."/>
        </authorList>
    </citation>
    <scope>NUCLEOTIDE SEQUENCE</scope>
    <source>
        <strain evidence="1">P1</strain>
    </source>
</reference>
<name>A0AC61U2E1_9MICO</name>
<accession>A0AC61U2E1</accession>